<dbReference type="Proteomes" id="UP001140513">
    <property type="component" value="Unassembled WGS sequence"/>
</dbReference>
<gene>
    <name evidence="2" type="ORF">N0V89_001220</name>
</gene>
<evidence type="ECO:0000256" key="1">
    <source>
        <dbReference type="SAM" id="MobiDB-lite"/>
    </source>
</evidence>
<dbReference type="EMBL" id="JAPEUX010000001">
    <property type="protein sequence ID" value="KAJ4360654.1"/>
    <property type="molecule type" value="Genomic_DNA"/>
</dbReference>
<feature type="region of interest" description="Disordered" evidence="1">
    <location>
        <begin position="148"/>
        <end position="168"/>
    </location>
</feature>
<feature type="compositionally biased region" description="Basic residues" evidence="1">
    <location>
        <begin position="149"/>
        <end position="168"/>
    </location>
</feature>
<dbReference type="AlphaFoldDB" id="A0A9W8XVU7"/>
<evidence type="ECO:0000313" key="3">
    <source>
        <dbReference type="Proteomes" id="UP001140513"/>
    </source>
</evidence>
<sequence>MTNMPHDPMDSFLPGPDASIDDRLALSLKEPYSRQDAEEAIDFEMGREDTAWSMFMSLPPSSPALPIEEAQSEQGNLDTKIPAWPHTEYVESDLITHNHGEQEKTNNDHTLPELFKVEENAQRNSPLPTKKYEQVHLRDAKQLLAEKAAHRKRKRQNKAMRTSTPRKRACGISTSLNKRDVKSAEQRTGFDETTYQSIPVSQERHDPANITQPSLSNTSTTTPFLTTTELSTDPSLLPIPLGSSTTYYTAQLSSLTDSMFNTLWQDCPHIDVLETSFWEFVQAQVAAWPYGKLRILAHMGIVPGWWWVREWVNVLIVMAGWGVDDREMMESWIWHEQRIQKWNEGMGDWG</sequence>
<reference evidence="2" key="1">
    <citation type="submission" date="2022-10" db="EMBL/GenBank/DDBJ databases">
        <title>Tapping the CABI collections for fungal endophytes: first genome assemblies for Collariella, Neodidymelliopsis, Ascochyta clinopodiicola, Didymella pomorum, Didymosphaeria variabile, Neocosmospora piperis and Neocucurbitaria cava.</title>
        <authorList>
            <person name="Hill R."/>
        </authorList>
    </citation>
    <scope>NUCLEOTIDE SEQUENCE</scope>
    <source>
        <strain evidence="2">IMI 356815</strain>
    </source>
</reference>
<protein>
    <submittedName>
        <fullName evidence="2">Uncharacterized protein</fullName>
    </submittedName>
</protein>
<dbReference type="GeneID" id="80904750"/>
<proteinExistence type="predicted"/>
<comment type="caution">
    <text evidence="2">The sequence shown here is derived from an EMBL/GenBank/DDBJ whole genome shotgun (WGS) entry which is preliminary data.</text>
</comment>
<accession>A0A9W8XVU7</accession>
<organism evidence="2 3">
    <name type="scientific">Didymosphaeria variabile</name>
    <dbReference type="NCBI Taxonomy" id="1932322"/>
    <lineage>
        <taxon>Eukaryota</taxon>
        <taxon>Fungi</taxon>
        <taxon>Dikarya</taxon>
        <taxon>Ascomycota</taxon>
        <taxon>Pezizomycotina</taxon>
        <taxon>Dothideomycetes</taxon>
        <taxon>Pleosporomycetidae</taxon>
        <taxon>Pleosporales</taxon>
        <taxon>Massarineae</taxon>
        <taxon>Didymosphaeriaceae</taxon>
        <taxon>Didymosphaeria</taxon>
    </lineage>
</organism>
<name>A0A9W8XVU7_9PLEO</name>
<evidence type="ECO:0000313" key="2">
    <source>
        <dbReference type="EMBL" id="KAJ4360654.1"/>
    </source>
</evidence>
<feature type="region of interest" description="Disordered" evidence="1">
    <location>
        <begin position="201"/>
        <end position="221"/>
    </location>
</feature>
<dbReference type="RefSeq" id="XP_056076856.1">
    <property type="nucleotide sequence ID" value="XM_056210034.1"/>
</dbReference>
<keyword evidence="3" id="KW-1185">Reference proteome</keyword>
<feature type="compositionally biased region" description="Low complexity" evidence="1">
    <location>
        <begin position="211"/>
        <end position="221"/>
    </location>
</feature>
<dbReference type="OrthoDB" id="3777131at2759"/>